<sequence length="445" mass="49975">MVEPISSVVVTKLVEAAAKFVSDYAVERAKVAAAVTQRREELAFERERRHEDAAGAERLERMRLAADAEAGRMAALRDRLRDAEQRLHETYPVRDGPGTLRTTLLQTGSEHSPLVVLLALPQSDADNPSWNGLRLRVHAELMQYQNQGLIRIRMPERPFQWPHAALYEYDLAGIPTLVLQIAVDRRYLSVYLGGCDLRVPGLQENMRIYGMRASSKEDWTEVEVTQINATSTTGQRFRLRRPEDEEDLRELDHELASRAISLVVATAIDAFYLMHREAYAEQIDNAITGASLVADDWPADLSMDLDLVVDPAYHLMHSAGRHLRRGNPDAAVRDLRRACVVLLGAPVPDETDTATVLRRAVLSTAPREHHRTKLYEVVTKLPESYAPRAELFYAITTPAPAPVALPPEPAPPVRPVRTPPMNRPAATPGYPHWTERNRRSPLDDD</sequence>
<dbReference type="EMBL" id="BOMH01000038">
    <property type="protein sequence ID" value="GID67224.1"/>
    <property type="molecule type" value="Genomic_DNA"/>
</dbReference>
<evidence type="ECO:0000313" key="2">
    <source>
        <dbReference type="EMBL" id="GID67224.1"/>
    </source>
</evidence>
<gene>
    <name evidence="2" type="ORF">Acy02nite_51050</name>
</gene>
<keyword evidence="3" id="KW-1185">Reference proteome</keyword>
<feature type="compositionally biased region" description="Pro residues" evidence="1">
    <location>
        <begin position="400"/>
        <end position="422"/>
    </location>
</feature>
<feature type="region of interest" description="Disordered" evidence="1">
    <location>
        <begin position="400"/>
        <end position="445"/>
    </location>
</feature>
<evidence type="ECO:0000256" key="1">
    <source>
        <dbReference type="SAM" id="MobiDB-lite"/>
    </source>
</evidence>
<dbReference type="AlphaFoldDB" id="A0A919IK41"/>
<organism evidence="2 3">
    <name type="scientific">Actinoplanes cyaneus</name>
    <dbReference type="NCBI Taxonomy" id="52696"/>
    <lineage>
        <taxon>Bacteria</taxon>
        <taxon>Bacillati</taxon>
        <taxon>Actinomycetota</taxon>
        <taxon>Actinomycetes</taxon>
        <taxon>Micromonosporales</taxon>
        <taxon>Micromonosporaceae</taxon>
        <taxon>Actinoplanes</taxon>
    </lineage>
</organism>
<feature type="compositionally biased region" description="Basic and acidic residues" evidence="1">
    <location>
        <begin position="433"/>
        <end position="445"/>
    </location>
</feature>
<name>A0A919IK41_9ACTN</name>
<accession>A0A919IK41</accession>
<dbReference type="Proteomes" id="UP000619479">
    <property type="component" value="Unassembled WGS sequence"/>
</dbReference>
<proteinExistence type="predicted"/>
<comment type="caution">
    <text evidence="2">The sequence shown here is derived from an EMBL/GenBank/DDBJ whole genome shotgun (WGS) entry which is preliminary data.</text>
</comment>
<protein>
    <submittedName>
        <fullName evidence="2">Uncharacterized protein</fullName>
    </submittedName>
</protein>
<evidence type="ECO:0000313" key="3">
    <source>
        <dbReference type="Proteomes" id="UP000619479"/>
    </source>
</evidence>
<reference evidence="2" key="1">
    <citation type="submission" date="2021-01" db="EMBL/GenBank/DDBJ databases">
        <title>Whole genome shotgun sequence of Actinoplanes cyaneus NBRC 14990.</title>
        <authorList>
            <person name="Komaki H."/>
            <person name="Tamura T."/>
        </authorList>
    </citation>
    <scope>NUCLEOTIDE SEQUENCE</scope>
    <source>
        <strain evidence="2">NBRC 14990</strain>
    </source>
</reference>